<dbReference type="Proteomes" id="UP000256900">
    <property type="component" value="Unassembled WGS sequence"/>
</dbReference>
<reference evidence="1 2" key="1">
    <citation type="submission" date="2018-08" db="EMBL/GenBank/DDBJ databases">
        <title>Genomic Encyclopedia of Type Strains, Phase IV (KMG-IV): sequencing the most valuable type-strain genomes for metagenomic binning, comparative biology and taxonomic classification.</title>
        <authorList>
            <person name="Goeker M."/>
        </authorList>
    </citation>
    <scope>NUCLEOTIDE SEQUENCE [LARGE SCALE GENOMIC DNA]</scope>
    <source>
        <strain evidence="1 2">BW863</strain>
    </source>
</reference>
<accession>A0A3D9YTW4</accession>
<dbReference type="RefSeq" id="WP_115836625.1">
    <property type="nucleotide sequence ID" value="NZ_CP025086.1"/>
</dbReference>
<protein>
    <submittedName>
        <fullName evidence="1">Formate dehydrogenase delta subunit</fullName>
    </submittedName>
</protein>
<dbReference type="AlphaFoldDB" id="A0A3D9YTW4"/>
<evidence type="ECO:0000313" key="1">
    <source>
        <dbReference type="EMBL" id="REF86040.1"/>
    </source>
</evidence>
<dbReference type="Pfam" id="PF11390">
    <property type="entry name" value="FdsD"/>
    <property type="match status" value="1"/>
</dbReference>
<keyword evidence="2" id="KW-1185">Reference proteome</keyword>
<evidence type="ECO:0000313" key="2">
    <source>
        <dbReference type="Proteomes" id="UP000256900"/>
    </source>
</evidence>
<proteinExistence type="predicted"/>
<name>A0A3D9YTW4_9HYPH</name>
<dbReference type="OrthoDB" id="7409377at2"/>
<organism evidence="1 2">
    <name type="scientific">Methylovirgula ligni</name>
    <dbReference type="NCBI Taxonomy" id="569860"/>
    <lineage>
        <taxon>Bacteria</taxon>
        <taxon>Pseudomonadati</taxon>
        <taxon>Pseudomonadota</taxon>
        <taxon>Alphaproteobacteria</taxon>
        <taxon>Hyphomicrobiales</taxon>
        <taxon>Beijerinckiaceae</taxon>
        <taxon>Methylovirgula</taxon>
    </lineage>
</organism>
<sequence length="89" mass="10006">MSHDTHSTSHTLERLIYMANQIGSFFATQGHDKEVAGVADHIAKFWNSRMQKQVFVHLAGGGEGLMPNVREAFQVLERQQQQQAAAQQQ</sequence>
<dbReference type="InterPro" id="IPR021074">
    <property type="entry name" value="Formate_DH_dsu"/>
</dbReference>
<dbReference type="EMBL" id="QUMO01000003">
    <property type="protein sequence ID" value="REF86040.1"/>
    <property type="molecule type" value="Genomic_DNA"/>
</dbReference>
<gene>
    <name evidence="1" type="ORF">DES32_2083</name>
</gene>
<comment type="caution">
    <text evidence="1">The sequence shown here is derived from an EMBL/GenBank/DDBJ whole genome shotgun (WGS) entry which is preliminary data.</text>
</comment>